<dbReference type="NCBIfam" id="TIGR00235">
    <property type="entry name" value="udk"/>
    <property type="match status" value="1"/>
</dbReference>
<accession>A0A5B9PFX3</accession>
<dbReference type="AlphaFoldDB" id="A0A5B9PFX3"/>
<keyword evidence="5" id="KW-0963">Cytoplasm</keyword>
<sequence>MDKQTFVIAIAGASGSGKSSLAHRLEQELQPWFSVSVLNEDAYYRKQDGLTLSERKQTNYDHPNAIEESLLVEQLQELKAGKSVSVPVYDYTTHDRSDATVEVGPCQILIVEGILLLHREAVREIVDLAVYIDVPESVCLERRIKRDVAQRGRTRESVLAQYEKTVGPMYRQFVAPSKIYADLVVENDSNRETAIERLLGELRSRIDMDHVDVG</sequence>
<keyword evidence="8" id="KW-1185">Reference proteome</keyword>
<dbReference type="GO" id="GO:0044211">
    <property type="term" value="P:CTP salvage"/>
    <property type="evidence" value="ECO:0007669"/>
    <property type="project" value="UniProtKB-UniPathway"/>
</dbReference>
<dbReference type="RefSeq" id="WP_075085523.1">
    <property type="nucleotide sequence ID" value="NZ_CP042912.1"/>
</dbReference>
<dbReference type="Pfam" id="PF00485">
    <property type="entry name" value="PRK"/>
    <property type="match status" value="1"/>
</dbReference>
<dbReference type="GO" id="GO:0005524">
    <property type="term" value="F:ATP binding"/>
    <property type="evidence" value="ECO:0007669"/>
    <property type="project" value="UniProtKB-KW"/>
</dbReference>
<dbReference type="SUPFAM" id="SSF52540">
    <property type="entry name" value="P-loop containing nucleoside triphosphate hydrolases"/>
    <property type="match status" value="1"/>
</dbReference>
<dbReference type="Gene3D" id="3.40.50.300">
    <property type="entry name" value="P-loop containing nucleotide triphosphate hydrolases"/>
    <property type="match status" value="1"/>
</dbReference>
<evidence type="ECO:0000256" key="1">
    <source>
        <dbReference type="ARBA" id="ARBA00004690"/>
    </source>
</evidence>
<dbReference type="Proteomes" id="UP000322214">
    <property type="component" value="Chromosome"/>
</dbReference>
<feature type="domain" description="Phosphoribulokinase/uridine kinase" evidence="6">
    <location>
        <begin position="7"/>
        <end position="193"/>
    </location>
</feature>
<comment type="subcellular location">
    <subcellularLocation>
        <location evidence="5">Cytoplasm</location>
    </subcellularLocation>
</comment>
<protein>
    <recommendedName>
        <fullName evidence="5">Uridine kinase</fullName>
        <ecNumber evidence="5">2.7.1.48</ecNumber>
    </recommendedName>
</protein>
<evidence type="ECO:0000259" key="6">
    <source>
        <dbReference type="Pfam" id="PF00485"/>
    </source>
</evidence>
<comment type="similarity">
    <text evidence="5">Belongs to the uridine kinase family.</text>
</comment>
<dbReference type="GO" id="GO:0043771">
    <property type="term" value="F:cytidine kinase activity"/>
    <property type="evidence" value="ECO:0007669"/>
    <property type="project" value="RHEA"/>
</dbReference>
<reference evidence="7 8" key="1">
    <citation type="submission" date="2019-08" db="EMBL/GenBank/DDBJ databases">
        <title>Deep-cultivation of Planctomycetes and their phenomic and genomic characterization uncovers novel biology.</title>
        <authorList>
            <person name="Wiegand S."/>
            <person name="Jogler M."/>
            <person name="Boedeker C."/>
            <person name="Pinto D."/>
            <person name="Vollmers J."/>
            <person name="Rivas-Marin E."/>
            <person name="Kohn T."/>
            <person name="Peeters S.H."/>
            <person name="Heuer A."/>
            <person name="Rast P."/>
            <person name="Oberbeckmann S."/>
            <person name="Bunk B."/>
            <person name="Jeske O."/>
            <person name="Meyerdierks A."/>
            <person name="Storesund J.E."/>
            <person name="Kallscheuer N."/>
            <person name="Luecker S."/>
            <person name="Lage O.M."/>
            <person name="Pohl T."/>
            <person name="Merkel B.J."/>
            <person name="Hornburger P."/>
            <person name="Mueller R.-W."/>
            <person name="Bruemmer F."/>
            <person name="Labrenz M."/>
            <person name="Spormann A.M."/>
            <person name="Op den Camp H."/>
            <person name="Overmann J."/>
            <person name="Amann R."/>
            <person name="Jetten M.S.M."/>
            <person name="Mascher T."/>
            <person name="Medema M.H."/>
            <person name="Devos D.P."/>
            <person name="Kaster A.-K."/>
            <person name="Ovreas L."/>
            <person name="Rohde M."/>
            <person name="Galperin M.Y."/>
            <person name="Jogler C."/>
        </authorList>
    </citation>
    <scope>NUCLEOTIDE SEQUENCE [LARGE SCALE GENOMIC DNA]</scope>
    <source>
        <strain evidence="7 8">FC18</strain>
    </source>
</reference>
<keyword evidence="3 5" id="KW-0547">Nucleotide-binding</keyword>
<keyword evidence="4 5" id="KW-0418">Kinase</keyword>
<dbReference type="InterPro" id="IPR006083">
    <property type="entry name" value="PRK/URK"/>
</dbReference>
<dbReference type="UniPathway" id="UPA00579">
    <property type="reaction ID" value="UER00640"/>
</dbReference>
<dbReference type="EMBL" id="CP042912">
    <property type="protein sequence ID" value="QEG21851.1"/>
    <property type="molecule type" value="Genomic_DNA"/>
</dbReference>
<dbReference type="InterPro" id="IPR027417">
    <property type="entry name" value="P-loop_NTPase"/>
</dbReference>
<dbReference type="UniPathway" id="UPA00574">
    <property type="reaction ID" value="UER00637"/>
</dbReference>
<evidence type="ECO:0000256" key="5">
    <source>
        <dbReference type="RuleBase" id="RU003825"/>
    </source>
</evidence>
<dbReference type="CDD" id="cd02023">
    <property type="entry name" value="UMPK"/>
    <property type="match status" value="1"/>
</dbReference>
<gene>
    <name evidence="7" type="primary">udk</name>
    <name evidence="7" type="ORF">MFFC18_17120</name>
</gene>
<comment type="pathway">
    <text evidence="5">Pyrimidine metabolism; CTP biosynthesis via salvage pathway; CTP from cytidine: step 1/3.</text>
</comment>
<comment type="catalytic activity">
    <reaction evidence="5">
        <text>uridine + ATP = UMP + ADP + H(+)</text>
        <dbReference type="Rhea" id="RHEA:16825"/>
        <dbReference type="ChEBI" id="CHEBI:15378"/>
        <dbReference type="ChEBI" id="CHEBI:16704"/>
        <dbReference type="ChEBI" id="CHEBI:30616"/>
        <dbReference type="ChEBI" id="CHEBI:57865"/>
        <dbReference type="ChEBI" id="CHEBI:456216"/>
        <dbReference type="EC" id="2.7.1.48"/>
    </reaction>
</comment>
<dbReference type="EC" id="2.7.1.48" evidence="5"/>
<evidence type="ECO:0000313" key="7">
    <source>
        <dbReference type="EMBL" id="QEG21851.1"/>
    </source>
</evidence>
<organism evidence="7 8">
    <name type="scientific">Mariniblastus fucicola</name>
    <dbReference type="NCBI Taxonomy" id="980251"/>
    <lineage>
        <taxon>Bacteria</taxon>
        <taxon>Pseudomonadati</taxon>
        <taxon>Planctomycetota</taxon>
        <taxon>Planctomycetia</taxon>
        <taxon>Pirellulales</taxon>
        <taxon>Pirellulaceae</taxon>
        <taxon>Mariniblastus</taxon>
    </lineage>
</organism>
<dbReference type="InterPro" id="IPR000764">
    <property type="entry name" value="Uridine_kinase-like"/>
</dbReference>
<evidence type="ECO:0000256" key="2">
    <source>
        <dbReference type="ARBA" id="ARBA00022679"/>
    </source>
</evidence>
<evidence type="ECO:0000256" key="3">
    <source>
        <dbReference type="ARBA" id="ARBA00022741"/>
    </source>
</evidence>
<name>A0A5B9PFX3_9BACT</name>
<dbReference type="PRINTS" id="PR00988">
    <property type="entry name" value="URIDINKINASE"/>
</dbReference>
<keyword evidence="5" id="KW-0067">ATP-binding</keyword>
<dbReference type="GO" id="GO:0005737">
    <property type="term" value="C:cytoplasm"/>
    <property type="evidence" value="ECO:0007669"/>
    <property type="project" value="UniProtKB-SubCell"/>
</dbReference>
<dbReference type="GO" id="GO:0004849">
    <property type="term" value="F:uridine kinase activity"/>
    <property type="evidence" value="ECO:0007669"/>
    <property type="project" value="UniProtKB-EC"/>
</dbReference>
<proteinExistence type="inferred from homology"/>
<dbReference type="GO" id="GO:0044206">
    <property type="term" value="P:UMP salvage"/>
    <property type="evidence" value="ECO:0007669"/>
    <property type="project" value="UniProtKB-UniPathway"/>
</dbReference>
<evidence type="ECO:0000256" key="4">
    <source>
        <dbReference type="ARBA" id="ARBA00022777"/>
    </source>
</evidence>
<dbReference type="PANTHER" id="PTHR10285">
    <property type="entry name" value="URIDINE KINASE"/>
    <property type="match status" value="1"/>
</dbReference>
<evidence type="ECO:0000313" key="8">
    <source>
        <dbReference type="Proteomes" id="UP000322214"/>
    </source>
</evidence>
<dbReference type="KEGG" id="mff:MFFC18_17120"/>
<comment type="catalytic activity">
    <reaction evidence="5">
        <text>cytidine + ATP = CMP + ADP + H(+)</text>
        <dbReference type="Rhea" id="RHEA:24674"/>
        <dbReference type="ChEBI" id="CHEBI:15378"/>
        <dbReference type="ChEBI" id="CHEBI:17562"/>
        <dbReference type="ChEBI" id="CHEBI:30616"/>
        <dbReference type="ChEBI" id="CHEBI:60377"/>
        <dbReference type="ChEBI" id="CHEBI:456216"/>
        <dbReference type="EC" id="2.7.1.48"/>
    </reaction>
</comment>
<comment type="pathway">
    <text evidence="1 5">Pyrimidine metabolism; UMP biosynthesis via salvage pathway; UMP from uridine: step 1/1.</text>
</comment>
<keyword evidence="2 5" id="KW-0808">Transferase</keyword>
<dbReference type="STRING" id="980251.GCA_001642875_03313"/>
<dbReference type="NCBIfam" id="NF004018">
    <property type="entry name" value="PRK05480.1"/>
    <property type="match status" value="1"/>
</dbReference>